<feature type="domain" description="CMP/dCMP-type deaminase" evidence="12">
    <location>
        <begin position="491"/>
        <end position="623"/>
    </location>
</feature>
<feature type="transmembrane region" description="Helical" evidence="11">
    <location>
        <begin position="352"/>
        <end position="368"/>
    </location>
</feature>
<dbReference type="PANTHER" id="PTHR11086">
    <property type="entry name" value="DEOXYCYTIDYLATE DEAMINASE-RELATED"/>
    <property type="match status" value="1"/>
</dbReference>
<keyword evidence="5" id="KW-0545">Nucleotide biosynthesis</keyword>
<evidence type="ECO:0000256" key="8">
    <source>
        <dbReference type="ARBA" id="ARBA00038938"/>
    </source>
</evidence>
<keyword evidence="11" id="KW-0812">Transmembrane</keyword>
<dbReference type="SUPFAM" id="SSF103481">
    <property type="entry name" value="Multidrug resistance efflux transporter EmrE"/>
    <property type="match status" value="2"/>
</dbReference>
<comment type="similarity">
    <text evidence="2">Belongs to the cytidine and deoxycytidylate deaminase family.</text>
</comment>
<feature type="transmembrane region" description="Helical" evidence="11">
    <location>
        <begin position="131"/>
        <end position="155"/>
    </location>
</feature>
<evidence type="ECO:0000313" key="13">
    <source>
        <dbReference type="EMBL" id="CCO17377.1"/>
    </source>
</evidence>
<feature type="compositionally biased region" description="Low complexity" evidence="10">
    <location>
        <begin position="388"/>
        <end position="402"/>
    </location>
</feature>
<feature type="transmembrane region" description="Helical" evidence="11">
    <location>
        <begin position="60"/>
        <end position="83"/>
    </location>
</feature>
<dbReference type="eggNOG" id="KOG3127">
    <property type="taxonomic scope" value="Eukaryota"/>
</dbReference>
<dbReference type="InterPro" id="IPR015517">
    <property type="entry name" value="dCMP_deaminase-rel"/>
</dbReference>
<reference evidence="13 14" key="1">
    <citation type="submission" date="2011-10" db="EMBL/GenBank/DDBJ databases">
        <authorList>
            <person name="Genoscope - CEA"/>
        </authorList>
    </citation>
    <scope>NUCLEOTIDE SEQUENCE [LARGE SCALE GENOMIC DNA]</scope>
    <source>
        <strain evidence="13 14">RCC 1105</strain>
    </source>
</reference>
<dbReference type="OrthoDB" id="6710946at2759"/>
<evidence type="ECO:0000256" key="5">
    <source>
        <dbReference type="ARBA" id="ARBA00022727"/>
    </source>
</evidence>
<comment type="similarity">
    <text evidence="3">Belongs to the drug/metabolite transporter (DMT) superfamily. Plant drug/metabolite exporter (P-DME) (TC 2.A.7.4) family.</text>
</comment>
<dbReference type="EC" id="3.5.4.12" evidence="8"/>
<evidence type="ECO:0000256" key="9">
    <source>
        <dbReference type="ARBA" id="ARBA00041763"/>
    </source>
</evidence>
<comment type="cofactor">
    <cofactor evidence="1">
        <name>Zn(2+)</name>
        <dbReference type="ChEBI" id="CHEBI:29105"/>
    </cofactor>
</comment>
<dbReference type="CDD" id="cd01286">
    <property type="entry name" value="deoxycytidylate_deaminase"/>
    <property type="match status" value="1"/>
</dbReference>
<keyword evidence="11" id="KW-0472">Membrane</keyword>
<feature type="region of interest" description="Disordered" evidence="10">
    <location>
        <begin position="452"/>
        <end position="484"/>
    </location>
</feature>
<evidence type="ECO:0000313" key="14">
    <source>
        <dbReference type="Proteomes" id="UP000198341"/>
    </source>
</evidence>
<dbReference type="GO" id="GO:0009165">
    <property type="term" value="P:nucleotide biosynthetic process"/>
    <property type="evidence" value="ECO:0007669"/>
    <property type="project" value="UniProtKB-KW"/>
</dbReference>
<dbReference type="PROSITE" id="PS51747">
    <property type="entry name" value="CYT_DCMP_DEAMINASES_2"/>
    <property type="match status" value="1"/>
</dbReference>
<evidence type="ECO:0000256" key="4">
    <source>
        <dbReference type="ARBA" id="ARBA00022723"/>
    </source>
</evidence>
<dbReference type="GO" id="GO:0004132">
    <property type="term" value="F:dCMP deaminase activity"/>
    <property type="evidence" value="ECO:0007669"/>
    <property type="project" value="UniProtKB-EC"/>
</dbReference>
<evidence type="ECO:0000256" key="3">
    <source>
        <dbReference type="ARBA" id="ARBA00007635"/>
    </source>
</evidence>
<proteinExistence type="inferred from homology"/>
<dbReference type="KEGG" id="bpg:Bathy06g01560"/>
<dbReference type="Pfam" id="PF00383">
    <property type="entry name" value="dCMP_cyt_deam_1"/>
    <property type="match status" value="1"/>
</dbReference>
<dbReference type="PROSITE" id="PS00903">
    <property type="entry name" value="CYT_DCMP_DEAMINASES_1"/>
    <property type="match status" value="1"/>
</dbReference>
<evidence type="ECO:0000256" key="11">
    <source>
        <dbReference type="SAM" id="Phobius"/>
    </source>
</evidence>
<evidence type="ECO:0000256" key="1">
    <source>
        <dbReference type="ARBA" id="ARBA00001947"/>
    </source>
</evidence>
<dbReference type="InterPro" id="IPR002125">
    <property type="entry name" value="CMP_dCMP_dom"/>
</dbReference>
<dbReference type="AlphaFoldDB" id="K8EGW4"/>
<feature type="compositionally biased region" description="Low complexity" evidence="10">
    <location>
        <begin position="620"/>
        <end position="639"/>
    </location>
</feature>
<evidence type="ECO:0000259" key="12">
    <source>
        <dbReference type="PROSITE" id="PS51747"/>
    </source>
</evidence>
<feature type="region of interest" description="Disordered" evidence="10">
    <location>
        <begin position="612"/>
        <end position="640"/>
    </location>
</feature>
<accession>K8EGW4</accession>
<keyword evidence="7" id="KW-0862">Zinc</keyword>
<dbReference type="EMBL" id="FO082273">
    <property type="protein sequence ID" value="CCO17377.1"/>
    <property type="molecule type" value="Genomic_DNA"/>
</dbReference>
<organism evidence="13 14">
    <name type="scientific">Bathycoccus prasinos</name>
    <dbReference type="NCBI Taxonomy" id="41875"/>
    <lineage>
        <taxon>Eukaryota</taxon>
        <taxon>Viridiplantae</taxon>
        <taxon>Chlorophyta</taxon>
        <taxon>Mamiellophyceae</taxon>
        <taxon>Mamiellales</taxon>
        <taxon>Bathycoccaceae</taxon>
        <taxon>Bathycoccus</taxon>
    </lineage>
</organism>
<dbReference type="STRING" id="41875.K8EGW4"/>
<keyword evidence="6" id="KW-0378">Hydrolase</keyword>
<feature type="compositionally biased region" description="Polar residues" evidence="10">
    <location>
        <begin position="410"/>
        <end position="428"/>
    </location>
</feature>
<sequence length="701" mass="76802">MVAEYYSGGGVPPSNHHHHHHKDVRLHLALFAIQCVCAIYNTLCQLFLSKNDESKDDWRAVLVFSLYRDVLAAPLLYVCAFLHDSHQQHVSGGVSSNFRWFPSSQDFPRVLSQAFLGIFCNQLASLLGIQLVGAVMASLVHLATPMCAMAIAVYLGQEKLNAFIASGVVVACVGAMSMSAIDAYLKDVSVEEEKKESSPVGLFALFAGSLASAVYYNLQKITLKKKENVPLMVTAWEYAFGASMMALCAVICVPFGNEAEVYAYDGENSVSSIAANAITSGGRSAANKRWVLETEGLYALFFAVVFNSILKYALSAYCNKRAGVTLLTVYSTLQPVVTAVLALLLLSQPLRWGYVGAFAIFYGVWLVAKGRDLNATSGKMKYDDSAPTTTSTTISTSNTNNTRNKKEEQPYSSLSNSKELRETNSTANFPPFLARDDGCYCRQCPPDDYSPVSSSSASFDEGENKENFGLDSPPKKKPNPLSKEKRERYLSWDDYFMTVAFLSSQRSKDPNKQVGAVIASESKLILGVGYNGFPRGCGDDALPWAKKSPTGDPLETKYAYVCHAEMNAIMNKNSADVKNGTMYVTMYPCNECAKLMIQAGIREVVYCEGKLNKDDRDNNSNKNSASKNNNNNNNNNSKKVFGENAKNIIDGAAVATTAAEKKEEKKVDPSYFASQKLLALAGVTVRQFEPKVKVDLTYLRD</sequence>
<dbReference type="PANTHER" id="PTHR11086:SF18">
    <property type="entry name" value="DEOXYCYTIDYLATE DEAMINASE"/>
    <property type="match status" value="1"/>
</dbReference>
<dbReference type="InterPro" id="IPR035105">
    <property type="entry name" value="Deoxycytidylate_deaminase_dom"/>
</dbReference>
<protein>
    <recommendedName>
        <fullName evidence="9">dCMP deaminase</fullName>
        <ecNumber evidence="8">3.5.4.12</ecNumber>
    </recommendedName>
    <alternativeName>
        <fullName evidence="9">dCMP deaminase</fullName>
    </alternativeName>
</protein>
<feature type="region of interest" description="Disordered" evidence="10">
    <location>
        <begin position="378"/>
        <end position="429"/>
    </location>
</feature>
<name>K8EGW4_9CHLO</name>
<dbReference type="GO" id="GO:0016020">
    <property type="term" value="C:membrane"/>
    <property type="evidence" value="ECO:0007669"/>
    <property type="project" value="InterPro"/>
</dbReference>
<feature type="transmembrane region" description="Helical" evidence="11">
    <location>
        <begin position="201"/>
        <end position="218"/>
    </location>
</feature>
<evidence type="ECO:0000256" key="10">
    <source>
        <dbReference type="SAM" id="MobiDB-lite"/>
    </source>
</evidence>
<dbReference type="GO" id="GO:0008270">
    <property type="term" value="F:zinc ion binding"/>
    <property type="evidence" value="ECO:0007669"/>
    <property type="project" value="InterPro"/>
</dbReference>
<dbReference type="Gene3D" id="3.40.140.10">
    <property type="entry name" value="Cytidine Deaminase, domain 2"/>
    <property type="match status" value="1"/>
</dbReference>
<dbReference type="InterPro" id="IPR037185">
    <property type="entry name" value="EmrE-like"/>
</dbReference>
<dbReference type="RefSeq" id="XP_007512777.1">
    <property type="nucleotide sequence ID" value="XM_007512715.1"/>
</dbReference>
<feature type="transmembrane region" description="Helical" evidence="11">
    <location>
        <begin position="28"/>
        <end position="48"/>
    </location>
</feature>
<dbReference type="SUPFAM" id="SSF53927">
    <property type="entry name" value="Cytidine deaminase-like"/>
    <property type="match status" value="1"/>
</dbReference>
<keyword evidence="11" id="KW-1133">Transmembrane helix</keyword>
<evidence type="ECO:0000256" key="7">
    <source>
        <dbReference type="ARBA" id="ARBA00022833"/>
    </source>
</evidence>
<dbReference type="GO" id="GO:0005737">
    <property type="term" value="C:cytoplasm"/>
    <property type="evidence" value="ECO:0007669"/>
    <property type="project" value="TreeGrafter"/>
</dbReference>
<feature type="transmembrane region" description="Helical" evidence="11">
    <location>
        <begin position="238"/>
        <end position="256"/>
    </location>
</feature>
<feature type="transmembrane region" description="Helical" evidence="11">
    <location>
        <begin position="296"/>
        <end position="314"/>
    </location>
</feature>
<keyword evidence="4" id="KW-0479">Metal-binding</keyword>
<evidence type="ECO:0000256" key="6">
    <source>
        <dbReference type="ARBA" id="ARBA00022801"/>
    </source>
</evidence>
<feature type="transmembrane region" description="Helical" evidence="11">
    <location>
        <begin position="162"/>
        <end position="181"/>
    </location>
</feature>
<dbReference type="GeneID" id="19015136"/>
<dbReference type="Pfam" id="PF00892">
    <property type="entry name" value="EamA"/>
    <property type="match status" value="1"/>
</dbReference>
<gene>
    <name evidence="13" type="ORF">Bathy06g01560</name>
</gene>
<evidence type="ECO:0000256" key="2">
    <source>
        <dbReference type="ARBA" id="ARBA00006576"/>
    </source>
</evidence>
<keyword evidence="14" id="KW-1185">Reference proteome</keyword>
<dbReference type="InterPro" id="IPR016192">
    <property type="entry name" value="APOBEC/CMP_deaminase_Zn-bd"/>
</dbReference>
<dbReference type="FunFam" id="3.40.140.10:FF:000021">
    <property type="entry name" value="Deoxycytidylate deaminase"/>
    <property type="match status" value="1"/>
</dbReference>
<dbReference type="InterPro" id="IPR000620">
    <property type="entry name" value="EamA_dom"/>
</dbReference>
<dbReference type="Proteomes" id="UP000198341">
    <property type="component" value="Chromosome 6"/>
</dbReference>
<feature type="transmembrane region" description="Helical" evidence="11">
    <location>
        <begin position="326"/>
        <end position="346"/>
    </location>
</feature>
<dbReference type="InterPro" id="IPR016193">
    <property type="entry name" value="Cytidine_deaminase-like"/>
</dbReference>